<feature type="domain" description="G" evidence="3">
    <location>
        <begin position="12"/>
        <end position="126"/>
    </location>
</feature>
<dbReference type="Pfam" id="PF18128">
    <property type="entry name" value="HydF_dimer"/>
    <property type="match status" value="1"/>
</dbReference>
<dbReference type="Gene3D" id="3.40.50.11410">
    <property type="match status" value="1"/>
</dbReference>
<dbReference type="SUPFAM" id="SSF52540">
    <property type="entry name" value="P-loop containing nucleoside triphosphate hydrolases"/>
    <property type="match status" value="1"/>
</dbReference>
<dbReference type="PRINTS" id="PR00326">
    <property type="entry name" value="GTP1OBG"/>
</dbReference>
<evidence type="ECO:0000313" key="6">
    <source>
        <dbReference type="EMBL" id="ACA58729.1"/>
    </source>
</evidence>
<evidence type="ECO:0000259" key="4">
    <source>
        <dbReference type="Pfam" id="PF18128"/>
    </source>
</evidence>
<keyword evidence="2" id="KW-0342">GTP-binding</keyword>
<dbReference type="GO" id="GO:0005737">
    <property type="term" value="C:cytoplasm"/>
    <property type="evidence" value="ECO:0007669"/>
    <property type="project" value="TreeGrafter"/>
</dbReference>
<dbReference type="eggNOG" id="COG0486">
    <property type="taxonomic scope" value="Bacteria"/>
</dbReference>
<dbReference type="InterPro" id="IPR023873">
    <property type="entry name" value="FeFe-hyd_GTPase_HydF"/>
</dbReference>
<dbReference type="GO" id="GO:0030488">
    <property type="term" value="P:tRNA methylation"/>
    <property type="evidence" value="ECO:0007669"/>
    <property type="project" value="TreeGrafter"/>
</dbReference>
<dbReference type="NCBIfam" id="TIGR00231">
    <property type="entry name" value="small_GTP"/>
    <property type="match status" value="1"/>
</dbReference>
<evidence type="ECO:0000259" key="5">
    <source>
        <dbReference type="Pfam" id="PF18133"/>
    </source>
</evidence>
<dbReference type="GO" id="GO:0005525">
    <property type="term" value="F:GTP binding"/>
    <property type="evidence" value="ECO:0007669"/>
    <property type="project" value="UniProtKB-KW"/>
</dbReference>
<proteinExistence type="predicted"/>
<name>B1I0V0_DESAP</name>
<sequence length="427" mass="45833">MNETPRGQRLHLAIFGRRNAGKSSLINALTGQQVAIVADVPGTTTDPVAKAMELLPLGPVMLIDTAGLDDTGELGRLRVEKSLDVLQKADLVLLVVDPGQGFGACEQDVLAHVRARDLPVIAVINKADLYPEGAAGEWPELSSLPRIPVSARTGYGIDRLKRLIVGSAPRDWTLPTIAGDLLAPGDTVVLVVPIDKAAPKGRLILPQQQVIRDVLEHDAVAVVVKERELRYVLNRLGHPPKLVVTDASVYQRAVADTPPEVLLTSFSILFARYKGDLETLVAGAAAVGGLRPGDRILIAEACTHHPIADDIGRVKIPRWLRQAAGGELHFDVMSGGGPLPSNLGDYRLVVHCGACMLNRREMLSRIMQAQEAGVPIVNYGVLIAQVQGVLERALSPFPAVLERLGAAMQTFDDADVVPRRVPFGRGE</sequence>
<dbReference type="AlphaFoldDB" id="B1I0V0"/>
<dbReference type="RefSeq" id="WP_012301323.1">
    <property type="nucleotide sequence ID" value="NC_010424.1"/>
</dbReference>
<dbReference type="PANTHER" id="PTHR42714:SF6">
    <property type="entry name" value="TRANSLATION INITIATION FACTOR IF-2"/>
    <property type="match status" value="1"/>
</dbReference>
<dbReference type="KEGG" id="dau:Daud_0165"/>
<evidence type="ECO:0000313" key="7">
    <source>
        <dbReference type="Proteomes" id="UP000008544"/>
    </source>
</evidence>
<reference evidence="7" key="1">
    <citation type="submission" date="2007-10" db="EMBL/GenBank/DDBJ databases">
        <title>Complete sequence of chromosome of Desulforudis audaxviator MP104C.</title>
        <authorList>
            <person name="Copeland A."/>
            <person name="Lucas S."/>
            <person name="Lapidus A."/>
            <person name="Barry K."/>
            <person name="Glavina del Rio T."/>
            <person name="Dalin E."/>
            <person name="Tice H."/>
            <person name="Bruce D."/>
            <person name="Pitluck S."/>
            <person name="Lowry S.R."/>
            <person name="Larimer F."/>
            <person name="Land M.L."/>
            <person name="Hauser L."/>
            <person name="Kyrpides N."/>
            <person name="Ivanova N.N."/>
            <person name="Richardson P."/>
        </authorList>
    </citation>
    <scope>NUCLEOTIDE SEQUENCE [LARGE SCALE GENOMIC DNA]</scope>
    <source>
        <strain evidence="7">MP104C</strain>
    </source>
</reference>
<feature type="domain" description="Hydrogen maturase F dimerization" evidence="4">
    <location>
        <begin position="177"/>
        <end position="275"/>
    </location>
</feature>
<dbReference type="CDD" id="cd00880">
    <property type="entry name" value="Era_like"/>
    <property type="match status" value="1"/>
</dbReference>
<accession>B1I0V0</accession>
<dbReference type="NCBIfam" id="TIGR03918">
    <property type="entry name" value="GTP_HydF"/>
    <property type="match status" value="1"/>
</dbReference>
<dbReference type="Pfam" id="PF18133">
    <property type="entry name" value="HydF_tetramer"/>
    <property type="match status" value="1"/>
</dbReference>
<dbReference type="Proteomes" id="UP000008544">
    <property type="component" value="Chromosome"/>
</dbReference>
<dbReference type="Pfam" id="PF01926">
    <property type="entry name" value="MMR_HSR1"/>
    <property type="match status" value="1"/>
</dbReference>
<dbReference type="GO" id="GO:0002098">
    <property type="term" value="P:tRNA wobble uridine modification"/>
    <property type="evidence" value="ECO:0007669"/>
    <property type="project" value="TreeGrafter"/>
</dbReference>
<reference evidence="6 7" key="2">
    <citation type="journal article" date="2008" name="Science">
        <title>Environmental genomics reveals a single-species ecosystem deep within Earth.</title>
        <authorList>
            <person name="Chivian D."/>
            <person name="Brodie E.L."/>
            <person name="Alm E.J."/>
            <person name="Culley D.E."/>
            <person name="Dehal P.S."/>
            <person name="Desantis T.Z."/>
            <person name="Gihring T.M."/>
            <person name="Lapidus A."/>
            <person name="Lin L.H."/>
            <person name="Lowry S.R."/>
            <person name="Moser D.P."/>
            <person name="Richardson P.M."/>
            <person name="Southam G."/>
            <person name="Wanger G."/>
            <person name="Pratt L.M."/>
            <person name="Andersen G.L."/>
            <person name="Hazen T.C."/>
            <person name="Brockman F.J."/>
            <person name="Arkin A.P."/>
            <person name="Onstott T.C."/>
        </authorList>
    </citation>
    <scope>NUCLEOTIDE SEQUENCE [LARGE SCALE GENOMIC DNA]</scope>
    <source>
        <strain evidence="6 7">MP104C</strain>
    </source>
</reference>
<gene>
    <name evidence="6" type="ordered locus">Daud_0165</name>
</gene>
<protein>
    <submittedName>
        <fullName evidence="6">Small GTP-binding protein</fullName>
    </submittedName>
</protein>
<dbReference type="Gene3D" id="3.40.50.300">
    <property type="entry name" value="P-loop containing nucleotide triphosphate hydrolases"/>
    <property type="match status" value="1"/>
</dbReference>
<dbReference type="Gene3D" id="3.40.50.11420">
    <property type="match status" value="1"/>
</dbReference>
<dbReference type="InterPro" id="IPR041606">
    <property type="entry name" value="HydF_dimer"/>
</dbReference>
<evidence type="ECO:0000259" key="3">
    <source>
        <dbReference type="Pfam" id="PF01926"/>
    </source>
</evidence>
<dbReference type="InterPro" id="IPR006073">
    <property type="entry name" value="GTP-bd"/>
</dbReference>
<keyword evidence="7" id="KW-1185">Reference proteome</keyword>
<dbReference type="InterPro" id="IPR005225">
    <property type="entry name" value="Small_GTP-bd"/>
</dbReference>
<dbReference type="PANTHER" id="PTHR42714">
    <property type="entry name" value="TRNA MODIFICATION GTPASE GTPBP3"/>
    <property type="match status" value="1"/>
</dbReference>
<evidence type="ECO:0000256" key="2">
    <source>
        <dbReference type="ARBA" id="ARBA00023134"/>
    </source>
</evidence>
<dbReference type="InterPro" id="IPR027417">
    <property type="entry name" value="P-loop_NTPase"/>
</dbReference>
<evidence type="ECO:0000256" key="1">
    <source>
        <dbReference type="ARBA" id="ARBA00022741"/>
    </source>
</evidence>
<dbReference type="HOGENOM" id="CLU_042017_0_0_9"/>
<dbReference type="EMBL" id="CP000860">
    <property type="protein sequence ID" value="ACA58729.1"/>
    <property type="molecule type" value="Genomic_DNA"/>
</dbReference>
<dbReference type="InterPro" id="IPR040644">
    <property type="entry name" value="HydF_tetramer"/>
</dbReference>
<organism evidence="6 7">
    <name type="scientific">Desulforudis audaxviator (strain MP104C)</name>
    <dbReference type="NCBI Taxonomy" id="477974"/>
    <lineage>
        <taxon>Bacteria</taxon>
        <taxon>Bacillati</taxon>
        <taxon>Bacillota</taxon>
        <taxon>Clostridia</taxon>
        <taxon>Thermoanaerobacterales</taxon>
        <taxon>Candidatus Desulforudaceae</taxon>
        <taxon>Candidatus Desulforudis</taxon>
    </lineage>
</organism>
<dbReference type="STRING" id="477974.Daud_0165"/>
<feature type="domain" description="Hydrogen maturase F tetramerization" evidence="5">
    <location>
        <begin position="279"/>
        <end position="396"/>
    </location>
</feature>
<keyword evidence="1" id="KW-0547">Nucleotide-binding</keyword>
<dbReference type="OrthoDB" id="9811338at2"/>